<organism evidence="1">
    <name type="scientific">Brassica napus</name>
    <name type="common">Rape</name>
    <dbReference type="NCBI Taxonomy" id="3708"/>
    <lineage>
        <taxon>Eukaryota</taxon>
        <taxon>Viridiplantae</taxon>
        <taxon>Streptophyta</taxon>
        <taxon>Embryophyta</taxon>
        <taxon>Tracheophyta</taxon>
        <taxon>Spermatophyta</taxon>
        <taxon>Magnoliopsida</taxon>
        <taxon>eudicotyledons</taxon>
        <taxon>Gunneridae</taxon>
        <taxon>Pentapetalae</taxon>
        <taxon>rosids</taxon>
        <taxon>malvids</taxon>
        <taxon>Brassicales</taxon>
        <taxon>Brassicaceae</taxon>
        <taxon>Brassiceae</taxon>
        <taxon>Brassica</taxon>
    </lineage>
</organism>
<dbReference type="AlphaFoldDB" id="A0A816KVL5"/>
<dbReference type="Proteomes" id="UP001295469">
    <property type="component" value="Chromosome C05"/>
</dbReference>
<evidence type="ECO:0000313" key="1">
    <source>
        <dbReference type="EMBL" id="CAF1926944.1"/>
    </source>
</evidence>
<name>A0A816KVL5_BRANA</name>
<reference evidence="1" key="1">
    <citation type="submission" date="2021-01" db="EMBL/GenBank/DDBJ databases">
        <authorList>
            <consortium name="Genoscope - CEA"/>
            <person name="William W."/>
        </authorList>
    </citation>
    <scope>NUCLEOTIDE SEQUENCE</scope>
</reference>
<accession>A0A816KVL5</accession>
<proteinExistence type="predicted"/>
<gene>
    <name evidence="1" type="ORF">DARMORV10_C05P18120.1</name>
</gene>
<protein>
    <submittedName>
        <fullName evidence="1">(rape) hypothetical protein</fullName>
    </submittedName>
</protein>
<sequence length="34" mass="3883">MRKKPLVDRCIVLSPPFSAFVAEFVSFVFTACYI</sequence>
<dbReference type="EMBL" id="HG994369">
    <property type="protein sequence ID" value="CAF1926944.1"/>
    <property type="molecule type" value="Genomic_DNA"/>
</dbReference>